<dbReference type="SUPFAM" id="SSF48225">
    <property type="entry name" value="Seven-hairpin glycosidases"/>
    <property type="match status" value="1"/>
</dbReference>
<evidence type="ECO:0000313" key="11">
    <source>
        <dbReference type="Proteomes" id="UP001519460"/>
    </source>
</evidence>
<evidence type="ECO:0000313" key="10">
    <source>
        <dbReference type="EMBL" id="KAK7480421.1"/>
    </source>
</evidence>
<dbReference type="AlphaFoldDB" id="A0ABD0K0I3"/>
<evidence type="ECO:0000256" key="5">
    <source>
        <dbReference type="ARBA" id="ARBA00054385"/>
    </source>
</evidence>
<protein>
    <recommendedName>
        <fullName evidence="8">alpha-1,2-Mannosidase</fullName>
        <ecNumber evidence="8">3.2.1.-</ecNumber>
    </recommendedName>
</protein>
<comment type="cofactor">
    <cofactor evidence="7">
        <name>Ca(2+)</name>
        <dbReference type="ChEBI" id="CHEBI:29108"/>
    </cofactor>
</comment>
<dbReference type="EC" id="3.2.1.-" evidence="8"/>
<reference evidence="10 11" key="1">
    <citation type="journal article" date="2023" name="Sci. Data">
        <title>Genome assembly of the Korean intertidal mud-creeper Batillaria attramentaria.</title>
        <authorList>
            <person name="Patra A.K."/>
            <person name="Ho P.T."/>
            <person name="Jun S."/>
            <person name="Lee S.J."/>
            <person name="Kim Y."/>
            <person name="Won Y.J."/>
        </authorList>
    </citation>
    <scope>NUCLEOTIDE SEQUENCE [LARGE SCALE GENOMIC DNA]</scope>
    <source>
        <strain evidence="10">Wonlab-2016</strain>
    </source>
</reference>
<evidence type="ECO:0000256" key="1">
    <source>
        <dbReference type="ARBA" id="ARBA00004240"/>
    </source>
</evidence>
<dbReference type="Pfam" id="PF01532">
    <property type="entry name" value="Glyco_hydro_47"/>
    <property type="match status" value="1"/>
</dbReference>
<keyword evidence="3" id="KW-0256">Endoplasmic reticulum</keyword>
<comment type="function">
    <text evidence="5">Involved in the endoplasmic reticulum-associated degradation (ERAD) pathway that targets misfolded glycoproteins for degradation in an N-glycan-dependent manner. May initiate ERAD by promoting the first mannose trimming step of ERAD substrates, from Man9GlcNAc2 to Man8GlcNAc2. Seems to recognize and bind to exposed hydrophobic regions in target proteins.</text>
</comment>
<dbReference type="InterPro" id="IPR044674">
    <property type="entry name" value="EDEM1/2/3"/>
</dbReference>
<dbReference type="PANTHER" id="PTHR45679">
    <property type="entry name" value="ER DEGRADATION-ENHANCING ALPHA-MANNOSIDASE-LIKE PROTEIN 2"/>
    <property type="match status" value="1"/>
</dbReference>
<keyword evidence="7" id="KW-0479">Metal-binding</keyword>
<organism evidence="10 11">
    <name type="scientific">Batillaria attramentaria</name>
    <dbReference type="NCBI Taxonomy" id="370345"/>
    <lineage>
        <taxon>Eukaryota</taxon>
        <taxon>Metazoa</taxon>
        <taxon>Spiralia</taxon>
        <taxon>Lophotrochozoa</taxon>
        <taxon>Mollusca</taxon>
        <taxon>Gastropoda</taxon>
        <taxon>Caenogastropoda</taxon>
        <taxon>Sorbeoconcha</taxon>
        <taxon>Cerithioidea</taxon>
        <taxon>Batillariidae</taxon>
        <taxon>Batillaria</taxon>
    </lineage>
</organism>
<evidence type="ECO:0000256" key="9">
    <source>
        <dbReference type="SAM" id="MobiDB-lite"/>
    </source>
</evidence>
<feature type="region of interest" description="Disordered" evidence="9">
    <location>
        <begin position="563"/>
        <end position="656"/>
    </location>
</feature>
<name>A0ABD0K0I3_9CAEN</name>
<dbReference type="GO" id="GO:0016798">
    <property type="term" value="F:hydrolase activity, acting on glycosyl bonds"/>
    <property type="evidence" value="ECO:0007669"/>
    <property type="project" value="UniProtKB-KW"/>
</dbReference>
<comment type="subcellular location">
    <subcellularLocation>
        <location evidence="1">Endoplasmic reticulum</location>
    </subcellularLocation>
</comment>
<evidence type="ECO:0000256" key="7">
    <source>
        <dbReference type="PIRSR" id="PIRSR601382-2"/>
    </source>
</evidence>
<accession>A0ABD0K0I3</accession>
<dbReference type="EMBL" id="JACVVK020000282">
    <property type="protein sequence ID" value="KAK7480421.1"/>
    <property type="molecule type" value="Genomic_DNA"/>
</dbReference>
<dbReference type="InterPro" id="IPR001382">
    <property type="entry name" value="Glyco_hydro_47"/>
</dbReference>
<keyword evidence="7" id="KW-0106">Calcium</keyword>
<feature type="compositionally biased region" description="Low complexity" evidence="9">
    <location>
        <begin position="684"/>
        <end position="696"/>
    </location>
</feature>
<feature type="active site" evidence="6">
    <location>
        <position position="412"/>
    </location>
</feature>
<dbReference type="GO" id="GO:1904154">
    <property type="term" value="P:positive regulation of retrograde protein transport, ER to cytosol"/>
    <property type="evidence" value="ECO:0007669"/>
    <property type="project" value="UniProtKB-ARBA"/>
</dbReference>
<dbReference type="InterPro" id="IPR036026">
    <property type="entry name" value="Seven-hairpin_glycosidases"/>
</dbReference>
<evidence type="ECO:0000256" key="8">
    <source>
        <dbReference type="RuleBase" id="RU361193"/>
    </source>
</evidence>
<keyword evidence="8" id="KW-0378">Hydrolase</keyword>
<evidence type="ECO:0000256" key="4">
    <source>
        <dbReference type="ARBA" id="ARBA00023180"/>
    </source>
</evidence>
<feature type="active site" description="Proton donor" evidence="6">
    <location>
        <position position="157"/>
    </location>
</feature>
<comment type="caution">
    <text evidence="10">The sequence shown here is derived from an EMBL/GenBank/DDBJ whole genome shotgun (WGS) entry which is preliminary data.</text>
</comment>
<comment type="similarity">
    <text evidence="2 8">Belongs to the glycosyl hydrolase 47 family.</text>
</comment>
<dbReference type="InterPro" id="IPR012341">
    <property type="entry name" value="6hp_glycosidase-like_sf"/>
</dbReference>
<evidence type="ECO:0000256" key="6">
    <source>
        <dbReference type="PIRSR" id="PIRSR601382-1"/>
    </source>
</evidence>
<keyword evidence="4" id="KW-0325">Glycoprotein</keyword>
<dbReference type="FunFam" id="1.50.10.10:FF:000015">
    <property type="entry name" value="alpha-1,2-Mannosidase"/>
    <property type="match status" value="1"/>
</dbReference>
<dbReference type="PANTHER" id="PTHR45679:SF6">
    <property type="entry name" value="ER DEGRADATION-ENHANCING ALPHA-MANNOSIDASE-LIKE PROTEIN 2"/>
    <property type="match status" value="1"/>
</dbReference>
<dbReference type="GO" id="GO:0005783">
    <property type="term" value="C:endoplasmic reticulum"/>
    <property type="evidence" value="ECO:0007669"/>
    <property type="project" value="UniProtKB-SubCell"/>
</dbReference>
<proteinExistence type="inferred from homology"/>
<feature type="active site" description="Proton donor" evidence="6">
    <location>
        <position position="391"/>
    </location>
</feature>
<feature type="compositionally biased region" description="Basic residues" evidence="9">
    <location>
        <begin position="563"/>
        <end position="573"/>
    </location>
</feature>
<keyword evidence="8" id="KW-0326">Glycosidase</keyword>
<keyword evidence="11" id="KW-1185">Reference proteome</keyword>
<dbReference type="Proteomes" id="UP001519460">
    <property type="component" value="Unassembled WGS sequence"/>
</dbReference>
<evidence type="ECO:0000256" key="2">
    <source>
        <dbReference type="ARBA" id="ARBA00007658"/>
    </source>
</evidence>
<gene>
    <name evidence="10" type="ORF">BaRGS_00028340</name>
</gene>
<evidence type="ECO:0000256" key="3">
    <source>
        <dbReference type="ARBA" id="ARBA00022824"/>
    </source>
</evidence>
<dbReference type="Gene3D" id="1.50.10.10">
    <property type="match status" value="1"/>
</dbReference>
<feature type="active site" evidence="6">
    <location>
        <position position="298"/>
    </location>
</feature>
<feature type="region of interest" description="Disordered" evidence="9">
    <location>
        <begin position="669"/>
        <end position="697"/>
    </location>
</feature>
<sequence length="784" mass="87651">MIDRVGKVRQYDFKYHRGSTRGKTLDTHGGEIMPTFHRKTMTSASRLFMCFLVIITFGEKDATTHGKIDIRKYRDMVKRMFYHAYDGYIKHAYPYDELRPLTCDGHDTWGSYSLTLIDALDTLAVMGNYSEFRRVSNLLIDKSGSFFDMDINVSVFESNIRVVGGLLSAHLMMKRAGMVLEPGWPCSGPLLRMAENIARKLLPAFDTPTGMPYGTVNLRHGVPVGETPVTCTAGVGTFIIEFGTLSRLTGDPVFEKVAMRAMRALWKLRSLIGLVGNHIDVITGKWTALDSGIGGGVDSYFEYLVKGAIMFNIPELLEMFREYEKHIVTYLKRDDWYMWANMKKGGITLPLFTSLDAYWPGIQSMLGDLDSAMKTIHNFHQVWQQFGATPEFYNIPKAEVHQGREGYPLRPELIESTVYLYRATHDPFLLQVGVDIVESIEHVSRTSCGYATVKDVRDHRLENRMESFFLAETTKYLYLLFDQDNFLHNNGSHGTLVHTPNGDCVIDTGGYIFNTEAHPMDLAAVHCCSAQKKEEEEILWHFHDNLNLLELLDIGRDAESKKIGKKLRRKKRKESLNEELTESSGTFENAQRKQKADSENHNVRNSAGDAKDLETKVPSGPSVDEPLPIADNVVKQSKAESEINSKSSTEDNSESAKVIVVQIPAPSAEKLTSDATSKAANAEGTSTGSPPSTSSGIKVHTIQAGEKAGAANLAQQILDLFSTVGGKTEQVEVKVPNVQDLYQTLANYSIAYTPNPSIMRCPAQPFHSRLSVWGEMFESEIPSE</sequence>
<dbReference type="PRINTS" id="PR00747">
    <property type="entry name" value="GLYHDRLASE47"/>
</dbReference>
<feature type="compositionally biased region" description="Basic and acidic residues" evidence="9">
    <location>
        <begin position="590"/>
        <end position="602"/>
    </location>
</feature>
<feature type="binding site" evidence="7">
    <location>
        <position position="515"/>
    </location>
    <ligand>
        <name>Ca(2+)</name>
        <dbReference type="ChEBI" id="CHEBI:29108"/>
    </ligand>
</feature>